<sequence length="46" mass="5258">MQQANGKKKLGDKKAYLNKYKNSEPNPVNTNGDKDMREPVRGLPQR</sequence>
<evidence type="ECO:0000256" key="1">
    <source>
        <dbReference type="SAM" id="MobiDB-lite"/>
    </source>
</evidence>
<name>A0A6V8SFN5_9CLOT</name>
<gene>
    <name evidence="2" type="ORF">bsdtw1_02128</name>
</gene>
<dbReference type="AlphaFoldDB" id="A0A6V8SFN5"/>
<dbReference type="RefSeq" id="WP_183277494.1">
    <property type="nucleotide sequence ID" value="NZ_BLZR01000001.1"/>
</dbReference>
<organism evidence="2 3">
    <name type="scientific">Clostridium fungisolvens</name>
    <dbReference type="NCBI Taxonomy" id="1604897"/>
    <lineage>
        <taxon>Bacteria</taxon>
        <taxon>Bacillati</taxon>
        <taxon>Bacillota</taxon>
        <taxon>Clostridia</taxon>
        <taxon>Eubacteriales</taxon>
        <taxon>Clostridiaceae</taxon>
        <taxon>Clostridium</taxon>
    </lineage>
</organism>
<evidence type="ECO:0000313" key="2">
    <source>
        <dbReference type="EMBL" id="GFP76034.1"/>
    </source>
</evidence>
<evidence type="ECO:0000313" key="3">
    <source>
        <dbReference type="Proteomes" id="UP000580568"/>
    </source>
</evidence>
<reference evidence="2 3" key="1">
    <citation type="submission" date="2020-07" db="EMBL/GenBank/DDBJ databases">
        <title>A new beta-1,3-glucan-decomposing anaerobic bacterium isolated from anoxic soil subjected to biological soil disinfestation.</title>
        <authorList>
            <person name="Ueki A."/>
            <person name="Tonouchi A."/>
        </authorList>
    </citation>
    <scope>NUCLEOTIDE SEQUENCE [LARGE SCALE GENOMIC DNA]</scope>
    <source>
        <strain evidence="2 3">TW1</strain>
    </source>
</reference>
<comment type="caution">
    <text evidence="2">The sequence shown here is derived from an EMBL/GenBank/DDBJ whole genome shotgun (WGS) entry which is preliminary data.</text>
</comment>
<feature type="region of interest" description="Disordered" evidence="1">
    <location>
        <begin position="1"/>
        <end position="46"/>
    </location>
</feature>
<protein>
    <submittedName>
        <fullName evidence="2">Uncharacterized protein</fullName>
    </submittedName>
</protein>
<dbReference type="Proteomes" id="UP000580568">
    <property type="component" value="Unassembled WGS sequence"/>
</dbReference>
<accession>A0A6V8SFN5</accession>
<dbReference type="EMBL" id="BLZR01000001">
    <property type="protein sequence ID" value="GFP76034.1"/>
    <property type="molecule type" value="Genomic_DNA"/>
</dbReference>
<proteinExistence type="predicted"/>
<feature type="compositionally biased region" description="Basic residues" evidence="1">
    <location>
        <begin position="1"/>
        <end position="11"/>
    </location>
</feature>
<keyword evidence="3" id="KW-1185">Reference proteome</keyword>